<evidence type="ECO:0000256" key="4">
    <source>
        <dbReference type="ARBA" id="ARBA00022970"/>
    </source>
</evidence>
<feature type="signal peptide" evidence="5">
    <location>
        <begin position="1"/>
        <end position="23"/>
    </location>
</feature>
<evidence type="ECO:0000256" key="5">
    <source>
        <dbReference type="SAM" id="SignalP"/>
    </source>
</evidence>
<comment type="similarity">
    <text evidence="1">Belongs to the leucine-binding protein family.</text>
</comment>
<dbReference type="CDD" id="cd06342">
    <property type="entry name" value="PBP1_ABC_LIVBP-like"/>
    <property type="match status" value="1"/>
</dbReference>
<feature type="domain" description="Leucine-binding protein" evidence="6">
    <location>
        <begin position="24"/>
        <end position="359"/>
    </location>
</feature>
<gene>
    <name evidence="7" type="ORF">FS320_38350</name>
</gene>
<dbReference type="PANTHER" id="PTHR47151:SF2">
    <property type="entry name" value="AMINO ACID BINDING PROTEIN"/>
    <property type="match status" value="1"/>
</dbReference>
<dbReference type="OrthoDB" id="9768386at2"/>
<evidence type="ECO:0000259" key="6">
    <source>
        <dbReference type="Pfam" id="PF13458"/>
    </source>
</evidence>
<dbReference type="EMBL" id="VOSK01000423">
    <property type="protein sequence ID" value="MPR30683.1"/>
    <property type="molecule type" value="Genomic_DNA"/>
</dbReference>
<dbReference type="InterPro" id="IPR000709">
    <property type="entry name" value="Leu_Ile_Val-bd"/>
</dbReference>
<evidence type="ECO:0000313" key="7">
    <source>
        <dbReference type="EMBL" id="MPR30683.1"/>
    </source>
</evidence>
<keyword evidence="8" id="KW-1185">Reference proteome</keyword>
<feature type="chain" id="PRO_5030135781" evidence="5">
    <location>
        <begin position="24"/>
        <end position="367"/>
    </location>
</feature>
<dbReference type="InterPro" id="IPR028081">
    <property type="entry name" value="Leu-bd"/>
</dbReference>
<dbReference type="PANTHER" id="PTHR47151">
    <property type="entry name" value="LEU/ILE/VAL-BINDING ABC TRANSPORTER SUBUNIT"/>
    <property type="match status" value="1"/>
</dbReference>
<evidence type="ECO:0000256" key="3">
    <source>
        <dbReference type="ARBA" id="ARBA00022729"/>
    </source>
</evidence>
<proteinExistence type="inferred from homology"/>
<dbReference type="PRINTS" id="PR00337">
    <property type="entry name" value="LEUILEVALBP"/>
</dbReference>
<keyword evidence="2" id="KW-0813">Transport</keyword>
<evidence type="ECO:0000256" key="2">
    <source>
        <dbReference type="ARBA" id="ARBA00022448"/>
    </source>
</evidence>
<evidence type="ECO:0000256" key="1">
    <source>
        <dbReference type="ARBA" id="ARBA00010062"/>
    </source>
</evidence>
<dbReference type="InterPro" id="IPR028082">
    <property type="entry name" value="Peripla_BP_I"/>
</dbReference>
<dbReference type="Gene3D" id="3.40.50.2300">
    <property type="match status" value="2"/>
</dbReference>
<protein>
    <submittedName>
        <fullName evidence="7">Branched-chain amino acid ABC transporter substrate-binding protein</fullName>
    </submittedName>
</protein>
<dbReference type="Proteomes" id="UP000403266">
    <property type="component" value="Unassembled WGS sequence"/>
</dbReference>
<evidence type="ECO:0000313" key="8">
    <source>
        <dbReference type="Proteomes" id="UP000403266"/>
    </source>
</evidence>
<dbReference type="SUPFAM" id="SSF53822">
    <property type="entry name" value="Periplasmic binding protein-like I"/>
    <property type="match status" value="1"/>
</dbReference>
<dbReference type="GO" id="GO:0006865">
    <property type="term" value="P:amino acid transport"/>
    <property type="evidence" value="ECO:0007669"/>
    <property type="project" value="UniProtKB-KW"/>
</dbReference>
<reference evidence="7 8" key="1">
    <citation type="journal article" date="2019" name="Syst. Appl. Microbiol.">
        <title>Microvirga tunisiensis sp. nov., a root nodule symbiotic bacterium isolated from Lupinus micranthus and L. luteus grown in Northern Tunisia.</title>
        <authorList>
            <person name="Msaddak A."/>
            <person name="Rejili M."/>
            <person name="Duran D."/>
            <person name="Mars M."/>
            <person name="Palacios J.M."/>
            <person name="Ruiz-Argueso T."/>
            <person name="Rey L."/>
            <person name="Imperial J."/>
        </authorList>
    </citation>
    <scope>NUCLEOTIDE SEQUENCE [LARGE SCALE GENOMIC DNA]</scope>
    <source>
        <strain evidence="7 8">Lmie10</strain>
    </source>
</reference>
<comment type="caution">
    <text evidence="7">The sequence shown here is derived from an EMBL/GenBank/DDBJ whole genome shotgun (WGS) entry which is preliminary data.</text>
</comment>
<name>A0A5N7MUM2_9HYPH</name>
<keyword evidence="4" id="KW-0029">Amino-acid transport</keyword>
<dbReference type="RefSeq" id="WP_152717535.1">
    <property type="nucleotide sequence ID" value="NZ_VOSJ01000450.1"/>
</dbReference>
<sequence>MSKRAQMLLLSTVILLGATPTFAQIKIAVAGPMTGSSATFGDQMKNGAQAAVDAINEAGGVLGQKLELATMDDACDPKQAVSVASRIVAEDIKLVFGHFCSGSTIPASDIYDEAGVVSITVSSNPKVTERGLKTIFRITGRDDQQGPSAADYVIKNLSGKKIALVHDRSPYGMGLIGEVKRKLDTSRQVIVLRVGVNPGERDYTALITRLKAAGVEVMFFGGYHAEAGLILRQAADQGLKLQLIGGDTISTQELISIAGPAAEGTLFTFGSDPRKDPAAADVLKEMRAKNLEPEGYVLYAYAAVQVFADALKRVGQVDGPAVAKAITANTASTVAGPMGFDAKGDNKQPGFVVYQWKGGKTDYAPGI</sequence>
<organism evidence="7 8">
    <name type="scientific">Microvirga tunisiensis</name>
    <dbReference type="NCBI Taxonomy" id="2108360"/>
    <lineage>
        <taxon>Bacteria</taxon>
        <taxon>Pseudomonadati</taxon>
        <taxon>Pseudomonadota</taxon>
        <taxon>Alphaproteobacteria</taxon>
        <taxon>Hyphomicrobiales</taxon>
        <taxon>Methylobacteriaceae</taxon>
        <taxon>Microvirga</taxon>
    </lineage>
</organism>
<dbReference type="Pfam" id="PF13458">
    <property type="entry name" value="Peripla_BP_6"/>
    <property type="match status" value="1"/>
</dbReference>
<accession>A0A5N7MUM2</accession>
<dbReference type="AlphaFoldDB" id="A0A5N7MUM2"/>
<keyword evidence="3 5" id="KW-0732">Signal</keyword>